<dbReference type="AlphaFoldDB" id="A0A6S7GSL7"/>
<sequence>MNRQHVTLLVLLDLSAAFDTVDHVLLLQRLQLKFGLSGTVLKWFTSYLSQRTQRVTVGGVSSEKFKVDCGVPQGSCLGPLLFVLYVSELLELIERHLPDAHAYADDTQLYISFRADSRIDQETAVRTVEMCIDDIKRWMLANRLKLNEGKTEVILIGTWQQLEKIDFNNIRVGSNVVTCVENAKNLGCCRPTKHCPPPPQRSPPCDVESPTTPVWTTETTEFGPIQRGPFGQVLLPPGIFEEILENKENLVNSGSLTEELNKVKAHMYKEFVKNGKNPIYEADQFRRFCQAAGAQTLFDVILSSVTNPRHSENRLKLNEKRVVGIIYT</sequence>
<proteinExistence type="predicted"/>
<dbReference type="PROSITE" id="PS50878">
    <property type="entry name" value="RT_POL"/>
    <property type="match status" value="1"/>
</dbReference>
<dbReference type="Pfam" id="PF00078">
    <property type="entry name" value="RVT_1"/>
    <property type="match status" value="1"/>
</dbReference>
<dbReference type="SUPFAM" id="SSF56672">
    <property type="entry name" value="DNA/RNA polymerases"/>
    <property type="match status" value="1"/>
</dbReference>
<evidence type="ECO:0000313" key="1">
    <source>
        <dbReference type="EMBL" id="CAB3996464.1"/>
    </source>
</evidence>
<dbReference type="Proteomes" id="UP001152795">
    <property type="component" value="Unassembled WGS sequence"/>
</dbReference>
<protein>
    <submittedName>
        <fullName evidence="1">Uncharacterized protein</fullName>
    </submittedName>
</protein>
<dbReference type="EMBL" id="CACRXK020002874">
    <property type="protein sequence ID" value="CAB3996464.1"/>
    <property type="molecule type" value="Genomic_DNA"/>
</dbReference>
<keyword evidence="2" id="KW-1185">Reference proteome</keyword>
<accession>A0A6S7GSL7</accession>
<name>A0A6S7GSL7_PARCT</name>
<comment type="caution">
    <text evidence="1">The sequence shown here is derived from an EMBL/GenBank/DDBJ whole genome shotgun (WGS) entry which is preliminary data.</text>
</comment>
<gene>
    <name evidence="1" type="ORF">PACLA_8A076154</name>
</gene>
<organism evidence="1 2">
    <name type="scientific">Paramuricea clavata</name>
    <name type="common">Red gorgonian</name>
    <name type="synonym">Violescent sea-whip</name>
    <dbReference type="NCBI Taxonomy" id="317549"/>
    <lineage>
        <taxon>Eukaryota</taxon>
        <taxon>Metazoa</taxon>
        <taxon>Cnidaria</taxon>
        <taxon>Anthozoa</taxon>
        <taxon>Octocorallia</taxon>
        <taxon>Malacalcyonacea</taxon>
        <taxon>Plexauridae</taxon>
        <taxon>Paramuricea</taxon>
    </lineage>
</organism>
<dbReference type="InterPro" id="IPR000477">
    <property type="entry name" value="RT_dom"/>
</dbReference>
<evidence type="ECO:0000313" key="2">
    <source>
        <dbReference type="Proteomes" id="UP001152795"/>
    </source>
</evidence>
<dbReference type="InterPro" id="IPR043502">
    <property type="entry name" value="DNA/RNA_pol_sf"/>
</dbReference>
<dbReference type="PANTHER" id="PTHR33332">
    <property type="entry name" value="REVERSE TRANSCRIPTASE DOMAIN-CONTAINING PROTEIN"/>
    <property type="match status" value="1"/>
</dbReference>
<dbReference type="OrthoDB" id="6129079at2759"/>
<reference evidence="1" key="1">
    <citation type="submission" date="2020-04" db="EMBL/GenBank/DDBJ databases">
        <authorList>
            <person name="Alioto T."/>
            <person name="Alioto T."/>
            <person name="Gomez Garrido J."/>
        </authorList>
    </citation>
    <scope>NUCLEOTIDE SEQUENCE</scope>
    <source>
        <strain evidence="1">A484AB</strain>
    </source>
</reference>